<gene>
    <name evidence="4" type="ORF">CJ205_03675</name>
</gene>
<sequence>MSESIIYRPMELTDSSNVLDLLWIIFEDMELPLLQQYPKDQLKELLEQAMTHPTFRYYKDHGIVAEQRGQVVGVIFVYPGKKESLIDEALNKLLDEQLGRGVRMFTDLETSPETYYIDSLVVHPKAQQQGIAKELIQQAKQKAIQEGFNRLDLNCDVENTNAKTRYENWGFKTRKQRYISEHLYDEMTYYFDSTTDKEGRD</sequence>
<evidence type="ECO:0000256" key="2">
    <source>
        <dbReference type="ARBA" id="ARBA00023315"/>
    </source>
</evidence>
<keyword evidence="2" id="KW-0012">Acyltransferase</keyword>
<dbReference type="SUPFAM" id="SSF55729">
    <property type="entry name" value="Acyl-CoA N-acyltransferases (Nat)"/>
    <property type="match status" value="1"/>
</dbReference>
<keyword evidence="5" id="KW-1185">Reference proteome</keyword>
<evidence type="ECO:0000256" key="1">
    <source>
        <dbReference type="ARBA" id="ARBA00022679"/>
    </source>
</evidence>
<dbReference type="Gene3D" id="3.40.630.30">
    <property type="match status" value="1"/>
</dbReference>
<name>A0A2N6SNA4_9LACT</name>
<dbReference type="PANTHER" id="PTHR43877:SF2">
    <property type="entry name" value="AMINOALKYLPHOSPHONATE N-ACETYLTRANSFERASE-RELATED"/>
    <property type="match status" value="1"/>
</dbReference>
<dbReference type="Pfam" id="PF00583">
    <property type="entry name" value="Acetyltransf_1"/>
    <property type="match status" value="1"/>
</dbReference>
<evidence type="ECO:0000313" key="5">
    <source>
        <dbReference type="Proteomes" id="UP000235682"/>
    </source>
</evidence>
<dbReference type="EMBL" id="PNHE01000011">
    <property type="protein sequence ID" value="PMC58532.1"/>
    <property type="molecule type" value="Genomic_DNA"/>
</dbReference>
<evidence type="ECO:0000259" key="3">
    <source>
        <dbReference type="PROSITE" id="PS51186"/>
    </source>
</evidence>
<dbReference type="CDD" id="cd04301">
    <property type="entry name" value="NAT_SF"/>
    <property type="match status" value="1"/>
</dbReference>
<protein>
    <recommendedName>
        <fullName evidence="3">N-acetyltransferase domain-containing protein</fullName>
    </recommendedName>
</protein>
<dbReference type="PANTHER" id="PTHR43877">
    <property type="entry name" value="AMINOALKYLPHOSPHONATE N-ACETYLTRANSFERASE-RELATED-RELATED"/>
    <property type="match status" value="1"/>
</dbReference>
<dbReference type="InterPro" id="IPR050832">
    <property type="entry name" value="Bact_Acetyltransf"/>
</dbReference>
<evidence type="ECO:0000313" key="4">
    <source>
        <dbReference type="EMBL" id="PMC58532.1"/>
    </source>
</evidence>
<organism evidence="4 5">
    <name type="scientific">Dolosicoccus paucivorans</name>
    <dbReference type="NCBI Taxonomy" id="84521"/>
    <lineage>
        <taxon>Bacteria</taxon>
        <taxon>Bacillati</taxon>
        <taxon>Bacillota</taxon>
        <taxon>Bacilli</taxon>
        <taxon>Lactobacillales</taxon>
        <taxon>Aerococcaceae</taxon>
        <taxon>Dolosicoccus</taxon>
    </lineage>
</organism>
<feature type="domain" description="N-acetyltransferase" evidence="3">
    <location>
        <begin position="5"/>
        <end position="190"/>
    </location>
</feature>
<dbReference type="InterPro" id="IPR000182">
    <property type="entry name" value="GNAT_dom"/>
</dbReference>
<dbReference type="RefSeq" id="WP_102227475.1">
    <property type="nucleotide sequence ID" value="NZ_PNFY01000005.1"/>
</dbReference>
<proteinExistence type="predicted"/>
<reference evidence="4 5" key="1">
    <citation type="submission" date="2017-09" db="EMBL/GenBank/DDBJ databases">
        <title>Bacterial strain isolated from the female urinary microbiota.</title>
        <authorList>
            <person name="Thomas-White K."/>
            <person name="Kumar N."/>
            <person name="Forster S."/>
            <person name="Putonti C."/>
            <person name="Lawley T."/>
            <person name="Wolfe A.J."/>
        </authorList>
    </citation>
    <scope>NUCLEOTIDE SEQUENCE [LARGE SCALE GENOMIC DNA]</scope>
    <source>
        <strain evidence="4 5">UMB0852</strain>
    </source>
</reference>
<keyword evidence="1" id="KW-0808">Transferase</keyword>
<dbReference type="PROSITE" id="PS51186">
    <property type="entry name" value="GNAT"/>
    <property type="match status" value="1"/>
</dbReference>
<dbReference type="AlphaFoldDB" id="A0A2N6SNA4"/>
<dbReference type="OrthoDB" id="5319888at2"/>
<dbReference type="GO" id="GO:0016747">
    <property type="term" value="F:acyltransferase activity, transferring groups other than amino-acyl groups"/>
    <property type="evidence" value="ECO:0007669"/>
    <property type="project" value="InterPro"/>
</dbReference>
<dbReference type="STRING" id="84521.SAMN04487994_103814"/>
<dbReference type="Proteomes" id="UP000235682">
    <property type="component" value="Unassembled WGS sequence"/>
</dbReference>
<comment type="caution">
    <text evidence="4">The sequence shown here is derived from an EMBL/GenBank/DDBJ whole genome shotgun (WGS) entry which is preliminary data.</text>
</comment>
<accession>A0A2N6SNA4</accession>
<dbReference type="InterPro" id="IPR016181">
    <property type="entry name" value="Acyl_CoA_acyltransferase"/>
</dbReference>